<evidence type="ECO:0000313" key="2">
    <source>
        <dbReference type="EMBL" id="MBC3539257.1"/>
    </source>
</evidence>
<dbReference type="Pfam" id="PF10137">
    <property type="entry name" value="CAP12-PCTIR_TIR"/>
    <property type="match status" value="1"/>
</dbReference>
<dbReference type="InterPro" id="IPR019302">
    <property type="entry name" value="CAP12/PCTIR_TIR_dom"/>
</dbReference>
<organism evidence="2 3">
    <name type="scientific">Rufibacter sediminis</name>
    <dbReference type="NCBI Taxonomy" id="2762756"/>
    <lineage>
        <taxon>Bacteria</taxon>
        <taxon>Pseudomonadati</taxon>
        <taxon>Bacteroidota</taxon>
        <taxon>Cytophagia</taxon>
        <taxon>Cytophagales</taxon>
        <taxon>Hymenobacteraceae</taxon>
        <taxon>Rufibacter</taxon>
    </lineage>
</organism>
<comment type="caution">
    <text evidence="2">The sequence shown here is derived from an EMBL/GenBank/DDBJ whole genome shotgun (WGS) entry which is preliminary data.</text>
</comment>
<reference evidence="2 3" key="1">
    <citation type="journal article" date="2019" name="Int. J. Syst. Evol. Microbiol.">
        <title>Rufibacter sediminis sp. nov., isolated from freshwater lake sediment.</title>
        <authorList>
            <person name="Qu J.H."/>
            <person name="Zhang L.J."/>
            <person name="Fu Y.H."/>
            <person name="Li H.F."/>
        </authorList>
    </citation>
    <scope>NUCLEOTIDE SEQUENCE [LARGE SCALE GENOMIC DNA]</scope>
    <source>
        <strain evidence="2 3">H-1</strain>
    </source>
</reference>
<gene>
    <name evidence="2" type="ORF">H7U12_06165</name>
</gene>
<dbReference type="Proteomes" id="UP000659698">
    <property type="component" value="Unassembled WGS sequence"/>
</dbReference>
<dbReference type="RefSeq" id="WP_186634569.1">
    <property type="nucleotide sequence ID" value="NZ_JACOAF010000017.1"/>
</dbReference>
<feature type="domain" description="CD-NTase-associated protein 12/Pycsar effector protein TIR" evidence="1">
    <location>
        <begin position="5"/>
        <end position="124"/>
    </location>
</feature>
<sequence>MKKPRLFIGCSVESLNIADAINENMDHTLEVTIWRNGTFSLSNNTIDDLVKMASSVDFAVFIFSPDDLLTIRAEQKKVVRDNVIFELGLFIGKIGKERCYIVKPRGVDLHLPTDLLGMTTADYEPNRSDNDLTSAVNVACNKIKREVERLGLLNSTLLYKAENQLTHIVNNNLSDIDFRVLSSLISTYTQAPVGWPIWTIKNNIREINDNQIDLCVIKLERLGYLEKENAVENFDNVFYAYKLSQSGIEYLLQNESKVSALPSLNDDLSNDDLPF</sequence>
<proteinExistence type="predicted"/>
<name>A0ABR6VQR3_9BACT</name>
<accession>A0ABR6VQR3</accession>
<evidence type="ECO:0000259" key="1">
    <source>
        <dbReference type="Pfam" id="PF10137"/>
    </source>
</evidence>
<keyword evidence="3" id="KW-1185">Reference proteome</keyword>
<protein>
    <submittedName>
        <fullName evidence="2">Nucleotide-binding protein</fullName>
    </submittedName>
</protein>
<dbReference type="EMBL" id="JACOAF010000017">
    <property type="protein sequence ID" value="MBC3539257.1"/>
    <property type="molecule type" value="Genomic_DNA"/>
</dbReference>
<evidence type="ECO:0000313" key="3">
    <source>
        <dbReference type="Proteomes" id="UP000659698"/>
    </source>
</evidence>